<proteinExistence type="predicted"/>
<accession>A0ABR0EYA1</accession>
<comment type="caution">
    <text evidence="1">The sequence shown here is derived from an EMBL/GenBank/DDBJ whole genome shotgun (WGS) entry which is preliminary data.</text>
</comment>
<name>A0ABR0EYA1_ZASCE</name>
<gene>
    <name evidence="1" type="ORF">PRZ48_004143</name>
</gene>
<dbReference type="Proteomes" id="UP001305779">
    <property type="component" value="Unassembled WGS sequence"/>
</dbReference>
<sequence length="207" mass="23662">MGIDEKLPAYTDALDQKVPPSQPLEEQGTHTIWLTFTGDSIDSNPTTILLPFNSTFLNFQAKIKQRYLETRCLAADRIAFIWSSFLVESPSSSSESESRHDAANGIFLDEHNWEDLKPTILSIPRPETSTEKLQKKKKLRKATSSSESTTFRLIVTFCDIDWAETRRQAKNPEVLERQQKAHERNERAYLLQGRHLPPPRMSGCVVM</sequence>
<organism evidence="1 2">
    <name type="scientific">Zasmidium cellare</name>
    <name type="common">Wine cellar mold</name>
    <name type="synonym">Racodium cellare</name>
    <dbReference type="NCBI Taxonomy" id="395010"/>
    <lineage>
        <taxon>Eukaryota</taxon>
        <taxon>Fungi</taxon>
        <taxon>Dikarya</taxon>
        <taxon>Ascomycota</taxon>
        <taxon>Pezizomycotina</taxon>
        <taxon>Dothideomycetes</taxon>
        <taxon>Dothideomycetidae</taxon>
        <taxon>Mycosphaerellales</taxon>
        <taxon>Mycosphaerellaceae</taxon>
        <taxon>Zasmidium</taxon>
    </lineage>
</organism>
<keyword evidence="2" id="KW-1185">Reference proteome</keyword>
<evidence type="ECO:0000313" key="1">
    <source>
        <dbReference type="EMBL" id="KAK4506178.1"/>
    </source>
</evidence>
<reference evidence="1 2" key="1">
    <citation type="journal article" date="2023" name="G3 (Bethesda)">
        <title>A chromosome-level genome assembly of Zasmidium syzygii isolated from banana leaves.</title>
        <authorList>
            <person name="van Westerhoven A.C."/>
            <person name="Mehrabi R."/>
            <person name="Talebi R."/>
            <person name="Steentjes M.B.F."/>
            <person name="Corcolon B."/>
            <person name="Chong P.A."/>
            <person name="Kema G.H.J."/>
            <person name="Seidl M.F."/>
        </authorList>
    </citation>
    <scope>NUCLEOTIDE SEQUENCE [LARGE SCALE GENOMIC DNA]</scope>
    <source>
        <strain evidence="1 2">P124</strain>
    </source>
</reference>
<protein>
    <submittedName>
        <fullName evidence="1">Uncharacterized protein</fullName>
    </submittedName>
</protein>
<dbReference type="EMBL" id="JAXOVC010000002">
    <property type="protein sequence ID" value="KAK4506178.1"/>
    <property type="molecule type" value="Genomic_DNA"/>
</dbReference>
<evidence type="ECO:0000313" key="2">
    <source>
        <dbReference type="Proteomes" id="UP001305779"/>
    </source>
</evidence>